<reference evidence="2" key="1">
    <citation type="journal article" date="2020" name="Nature">
        <title>Giant virus diversity and host interactions through global metagenomics.</title>
        <authorList>
            <person name="Schulz F."/>
            <person name="Roux S."/>
            <person name="Paez-Espino D."/>
            <person name="Jungbluth S."/>
            <person name="Walsh D.A."/>
            <person name="Denef V.J."/>
            <person name="McMahon K.D."/>
            <person name="Konstantinidis K.T."/>
            <person name="Eloe-Fadrosh E.A."/>
            <person name="Kyrpides N.C."/>
            <person name="Woyke T."/>
        </authorList>
    </citation>
    <scope>NUCLEOTIDE SEQUENCE</scope>
    <source>
        <strain evidence="2">GVMAG-M-3300009180-1</strain>
    </source>
</reference>
<evidence type="ECO:0000256" key="1">
    <source>
        <dbReference type="SAM" id="Coils"/>
    </source>
</evidence>
<dbReference type="EMBL" id="MN739012">
    <property type="protein sequence ID" value="QHT35069.1"/>
    <property type="molecule type" value="Genomic_DNA"/>
</dbReference>
<organism evidence="2">
    <name type="scientific">viral metagenome</name>
    <dbReference type="NCBI Taxonomy" id="1070528"/>
    <lineage>
        <taxon>unclassified sequences</taxon>
        <taxon>metagenomes</taxon>
        <taxon>organismal metagenomes</taxon>
    </lineage>
</organism>
<sequence length="81" mass="9157">MASAIPNLLKLLQNADKKLDKLTSDLEGIIKQLQNSKMTEDQEEQAIRTADSIDANIARISAMRARLYENIIWSIPMEAKK</sequence>
<protein>
    <submittedName>
        <fullName evidence="2">Uncharacterized protein</fullName>
    </submittedName>
</protein>
<dbReference type="AlphaFoldDB" id="A0A6C0F3E5"/>
<proteinExistence type="predicted"/>
<keyword evidence="1" id="KW-0175">Coiled coil</keyword>
<name>A0A6C0F3E5_9ZZZZ</name>
<evidence type="ECO:0000313" key="2">
    <source>
        <dbReference type="EMBL" id="QHT35069.1"/>
    </source>
</evidence>
<accession>A0A6C0F3E5</accession>
<feature type="coiled-coil region" evidence="1">
    <location>
        <begin position="5"/>
        <end position="32"/>
    </location>
</feature>